<sequence>MQTARNLNARLALTTATVAARAARLTVTTMQVNGGELMTRVHRGANGRITRHSHTFQGKRIDRATALRLATQAKARH</sequence>
<organism evidence="1 2">
    <name type="scientific">Brevundimonas phage vB_BpoS-Gurke</name>
    <dbReference type="NCBI Taxonomy" id="2948599"/>
    <lineage>
        <taxon>Viruses</taxon>
        <taxon>Duplodnaviria</taxon>
        <taxon>Heunggongvirae</taxon>
        <taxon>Uroviricota</taxon>
        <taxon>Caudoviricetes</taxon>
        <taxon>Jeanschmidtviridae</taxon>
        <taxon>Kikimoravirus</taxon>
        <taxon>Kikimoravirus gurke</taxon>
    </lineage>
</organism>
<evidence type="ECO:0000313" key="1">
    <source>
        <dbReference type="EMBL" id="UTC28460.1"/>
    </source>
</evidence>
<evidence type="ECO:0000313" key="2">
    <source>
        <dbReference type="Proteomes" id="UP001055634"/>
    </source>
</evidence>
<dbReference type="EMBL" id="ON529850">
    <property type="protein sequence ID" value="UTC28460.1"/>
    <property type="molecule type" value="Genomic_DNA"/>
</dbReference>
<name>A0A9E7SSX3_9CAUD</name>
<protein>
    <submittedName>
        <fullName evidence="1">Uncharacterized protein</fullName>
    </submittedName>
</protein>
<accession>A0A9E7SSX3</accession>
<dbReference type="Proteomes" id="UP001055634">
    <property type="component" value="Segment"/>
</dbReference>
<reference evidence="1" key="1">
    <citation type="submission" date="2022-04" db="EMBL/GenBank/DDBJ databases">
        <authorList>
            <person name="Friedrich I."/>
            <person name="Schneider D."/>
            <person name="Poehlein A."/>
            <person name="Hertel R."/>
            <person name="Daniel R."/>
        </authorList>
    </citation>
    <scope>NUCLEOTIDE SEQUENCE</scope>
</reference>
<proteinExistence type="predicted"/>
<keyword evidence="2" id="KW-1185">Reference proteome</keyword>
<gene>
    <name evidence="1" type="ORF">GURKE_04580</name>
</gene>